<gene>
    <name evidence="4" type="ORF">Athai_21850</name>
</gene>
<evidence type="ECO:0000256" key="1">
    <source>
        <dbReference type="SAM" id="MobiDB-lite"/>
    </source>
</evidence>
<dbReference type="PROSITE" id="PS51257">
    <property type="entry name" value="PROKAR_LIPOPROTEIN"/>
    <property type="match status" value="1"/>
</dbReference>
<proteinExistence type="predicted"/>
<feature type="domain" description="Glucose/Sorbosone dehydrogenase" evidence="3">
    <location>
        <begin position="66"/>
        <end position="360"/>
    </location>
</feature>
<evidence type="ECO:0000313" key="5">
    <source>
        <dbReference type="Proteomes" id="UP000611640"/>
    </source>
</evidence>
<dbReference type="KEGG" id="atl:Athai_21850"/>
<name>A0A7R7DNN6_9ACTN</name>
<evidence type="ECO:0000313" key="4">
    <source>
        <dbReference type="EMBL" id="BCJ34682.1"/>
    </source>
</evidence>
<dbReference type="SUPFAM" id="SSF50952">
    <property type="entry name" value="Soluble quinoprotein glucose dehydrogenase"/>
    <property type="match status" value="1"/>
</dbReference>
<sequence>MTTHALRRRLVAAGLAGLLTVLASAGCAFGPPNDEDQGTPPKLPSPSVSDSDDGGATVQVIAKRLRVPWGIAFLPDGSALVTERDSGKILKLKSSGGSVAKPTTVQTVKASVHDGEGGLLGIAVSPKYATDKTVFVYYSTADDNRIAKFTLGKTPKPIVTGIPHSSVHNGGALAFGPDGYLYAGTGDGTNTGLAQDKSSLGGKILRMTTDGKPAPGNPFGDSLVYSYGHRNVQGLAWDRSKQLYATEFGQDKWDEVNLIKPGHNYGWPKAEGKSSNSAYTNPLETFKPSQASCSGAAISGSILVTGCLAGQRVWLMQLDGKGGVLGAPQHTLDKQYGRLRAVVAAPDGTLWVSTSNRDGRGSPIADDDRILRLVISGGNKVDKS</sequence>
<organism evidence="4 5">
    <name type="scientific">Actinocatenispora thailandica</name>
    <dbReference type="NCBI Taxonomy" id="227318"/>
    <lineage>
        <taxon>Bacteria</taxon>
        <taxon>Bacillati</taxon>
        <taxon>Actinomycetota</taxon>
        <taxon>Actinomycetes</taxon>
        <taxon>Micromonosporales</taxon>
        <taxon>Micromonosporaceae</taxon>
        <taxon>Actinocatenispora</taxon>
    </lineage>
</organism>
<accession>A0A7R7DNN6</accession>
<feature type="signal peptide" evidence="2">
    <location>
        <begin position="1"/>
        <end position="25"/>
    </location>
</feature>
<evidence type="ECO:0000256" key="2">
    <source>
        <dbReference type="SAM" id="SignalP"/>
    </source>
</evidence>
<dbReference type="InterPro" id="IPR011042">
    <property type="entry name" value="6-blade_b-propeller_TolB-like"/>
</dbReference>
<dbReference type="InterPro" id="IPR012938">
    <property type="entry name" value="Glc/Sorbosone_DH"/>
</dbReference>
<dbReference type="Gene3D" id="2.120.10.30">
    <property type="entry name" value="TolB, C-terminal domain"/>
    <property type="match status" value="1"/>
</dbReference>
<keyword evidence="2" id="KW-0732">Signal</keyword>
<feature type="region of interest" description="Disordered" evidence="1">
    <location>
        <begin position="30"/>
        <end position="54"/>
    </location>
</feature>
<dbReference type="PANTHER" id="PTHR19328:SF13">
    <property type="entry name" value="HIPL1 PROTEIN"/>
    <property type="match status" value="1"/>
</dbReference>
<dbReference type="EMBL" id="AP023355">
    <property type="protein sequence ID" value="BCJ34682.1"/>
    <property type="molecule type" value="Genomic_DNA"/>
</dbReference>
<protein>
    <submittedName>
        <fullName evidence="4">Oxidoreductase</fullName>
    </submittedName>
</protein>
<dbReference type="Proteomes" id="UP000611640">
    <property type="component" value="Chromosome"/>
</dbReference>
<dbReference type="AlphaFoldDB" id="A0A7R7DNN6"/>
<dbReference type="Pfam" id="PF07995">
    <property type="entry name" value="GSDH"/>
    <property type="match status" value="1"/>
</dbReference>
<keyword evidence="5" id="KW-1185">Reference proteome</keyword>
<dbReference type="PANTHER" id="PTHR19328">
    <property type="entry name" value="HEDGEHOG-INTERACTING PROTEIN"/>
    <property type="match status" value="1"/>
</dbReference>
<dbReference type="RefSeq" id="WP_239156856.1">
    <property type="nucleotide sequence ID" value="NZ_AP023355.1"/>
</dbReference>
<reference evidence="4 5" key="1">
    <citation type="submission" date="2020-08" db="EMBL/GenBank/DDBJ databases">
        <title>Whole genome shotgun sequence of Actinocatenispora thailandica NBRC 105041.</title>
        <authorList>
            <person name="Komaki H."/>
            <person name="Tamura T."/>
        </authorList>
    </citation>
    <scope>NUCLEOTIDE SEQUENCE [LARGE SCALE GENOMIC DNA]</scope>
    <source>
        <strain evidence="4 5">NBRC 105041</strain>
    </source>
</reference>
<dbReference type="InterPro" id="IPR011041">
    <property type="entry name" value="Quinoprot_gluc/sorb_DH_b-prop"/>
</dbReference>
<feature type="chain" id="PRO_5039095145" evidence="2">
    <location>
        <begin position="26"/>
        <end position="384"/>
    </location>
</feature>
<evidence type="ECO:0000259" key="3">
    <source>
        <dbReference type="Pfam" id="PF07995"/>
    </source>
</evidence>